<evidence type="ECO:0000313" key="2">
    <source>
        <dbReference type="Proteomes" id="UP001562457"/>
    </source>
</evidence>
<evidence type="ECO:0000313" key="1">
    <source>
        <dbReference type="EMBL" id="GAB0172987.1"/>
    </source>
</evidence>
<dbReference type="Proteomes" id="UP001562457">
    <property type="component" value="Unassembled WGS sequence"/>
</dbReference>
<reference evidence="1 2" key="1">
    <citation type="submission" date="2024-06" db="EMBL/GenBank/DDBJ databases">
        <title>Draft genome sequence of Helicobacter trogontum NHP16-4001.</title>
        <authorList>
            <person name="Rimbara E."/>
            <person name="Suzuki M."/>
        </authorList>
    </citation>
    <scope>NUCLEOTIDE SEQUENCE [LARGE SCALE GENOMIC DNA]</scope>
    <source>
        <strain evidence="1 2">NHP16-4001</strain>
    </source>
</reference>
<dbReference type="RefSeq" id="WP_233715385.1">
    <property type="nucleotide sequence ID" value="NZ_BAAFHN010000019.1"/>
</dbReference>
<gene>
    <name evidence="1" type="ORF">NHP164001_10030</name>
</gene>
<protein>
    <submittedName>
        <fullName evidence="1">Uncharacterized protein</fullName>
    </submittedName>
</protein>
<sequence>MTNKEMINKFKDMADIADASYALLNEVYKIDEWNKIFGDKQTLGSTFFNKDINTEQNSTYARAIEARFCNEMIIKDDDGKDKQIKSIKDISLQATLSHRTKNFVNRYELVSHIPNTLSGFSATIFYDIKESNTTTNTKEFKKHFEYIIAFRGTESTKEIV</sequence>
<accession>A0ABQ0D3R5</accession>
<proteinExistence type="predicted"/>
<keyword evidence="2" id="KW-1185">Reference proteome</keyword>
<name>A0ABQ0D3R5_9HELI</name>
<organism evidence="1 2">
    <name type="scientific">Helicobacter trogontum</name>
    <dbReference type="NCBI Taxonomy" id="50960"/>
    <lineage>
        <taxon>Bacteria</taxon>
        <taxon>Pseudomonadati</taxon>
        <taxon>Campylobacterota</taxon>
        <taxon>Epsilonproteobacteria</taxon>
        <taxon>Campylobacterales</taxon>
        <taxon>Helicobacteraceae</taxon>
        <taxon>Helicobacter</taxon>
    </lineage>
</organism>
<comment type="caution">
    <text evidence="1">The sequence shown here is derived from an EMBL/GenBank/DDBJ whole genome shotgun (WGS) entry which is preliminary data.</text>
</comment>
<dbReference type="EMBL" id="BAAFHN010000019">
    <property type="protein sequence ID" value="GAB0172987.1"/>
    <property type="molecule type" value="Genomic_DNA"/>
</dbReference>